<gene>
    <name evidence="2" type="ORF">Maq22A_1p38390</name>
</gene>
<dbReference type="Proteomes" id="UP000061432">
    <property type="component" value="Plasmid pMaq22A_1p"/>
</dbReference>
<dbReference type="AlphaFoldDB" id="A0A1Y0ZGF6"/>
<protein>
    <submittedName>
        <fullName evidence="2">Uncharacterized protein</fullName>
    </submittedName>
</protein>
<dbReference type="EMBL" id="AP014705">
    <property type="protein sequence ID" value="BAR47306.1"/>
    <property type="molecule type" value="Genomic_DNA"/>
</dbReference>
<reference evidence="2 3" key="1">
    <citation type="journal article" date="2015" name="Genome Announc.">
        <title>Complete Genome Sequence of Methylobacterium aquaticum Strain 22A, Isolated from Racomitrium japonicum Moss.</title>
        <authorList>
            <person name="Tani A."/>
            <person name="Ogura Y."/>
            <person name="Hayashi T."/>
            <person name="Kimbara K."/>
        </authorList>
    </citation>
    <scope>NUCLEOTIDE SEQUENCE [LARGE SCALE GENOMIC DNA]</scope>
    <source>
        <strain evidence="2 3">MA-22A</strain>
        <plasmid evidence="3">Plasmid pMaq22A_1p DNA</plasmid>
    </source>
</reference>
<evidence type="ECO:0000313" key="2">
    <source>
        <dbReference type="EMBL" id="BAR47306.1"/>
    </source>
</evidence>
<accession>A0A1Y0ZGF6</accession>
<evidence type="ECO:0000313" key="3">
    <source>
        <dbReference type="Proteomes" id="UP000061432"/>
    </source>
</evidence>
<geneLocation type="plasmid" evidence="3">
    <name>pMaq22A_1p DNA</name>
</geneLocation>
<evidence type="ECO:0000256" key="1">
    <source>
        <dbReference type="SAM" id="MobiDB-lite"/>
    </source>
</evidence>
<organism evidence="2 3">
    <name type="scientific">Methylobacterium aquaticum</name>
    <dbReference type="NCBI Taxonomy" id="270351"/>
    <lineage>
        <taxon>Bacteria</taxon>
        <taxon>Pseudomonadati</taxon>
        <taxon>Pseudomonadota</taxon>
        <taxon>Alphaproteobacteria</taxon>
        <taxon>Hyphomicrobiales</taxon>
        <taxon>Methylobacteriaceae</taxon>
        <taxon>Methylobacterium</taxon>
    </lineage>
</organism>
<sequence length="80" mass="8206">MPTMTGMRAGSVMACPPAESRAGPNPPVPRSGLHGGTAGAEASHAVPERVRPASGRRHATDRSGHAALRHLLRPAAGRAR</sequence>
<keyword evidence="2" id="KW-0614">Plasmid</keyword>
<feature type="region of interest" description="Disordered" evidence="1">
    <location>
        <begin position="1"/>
        <end position="80"/>
    </location>
</feature>
<name>A0A1Y0ZGF6_9HYPH</name>
<reference evidence="3" key="2">
    <citation type="submission" date="2015-01" db="EMBL/GenBank/DDBJ databases">
        <title>Complete genome sequence of Methylobacterium aquaticum strain 22A.</title>
        <authorList>
            <person name="Tani A."/>
            <person name="Ogura Y."/>
            <person name="Hayashi T."/>
        </authorList>
    </citation>
    <scope>NUCLEOTIDE SEQUENCE [LARGE SCALE GENOMIC DNA]</scope>
    <source>
        <strain evidence="3">MA-22A</strain>
        <plasmid evidence="3">Plasmid pMaq22A_1p DNA</plasmid>
    </source>
</reference>
<proteinExistence type="predicted"/>
<dbReference type="KEGG" id="maqu:Maq22A_1p38390"/>